<feature type="compositionally biased region" description="Low complexity" evidence="2">
    <location>
        <begin position="62"/>
        <end position="81"/>
    </location>
</feature>
<evidence type="ECO:0000313" key="3">
    <source>
        <dbReference type="EMBL" id="KAG5925947.1"/>
    </source>
</evidence>
<keyword evidence="1" id="KW-0175">Coiled coil</keyword>
<name>A0A8K0J6A3_9HYPO</name>
<evidence type="ECO:0000256" key="1">
    <source>
        <dbReference type="SAM" id="Coils"/>
    </source>
</evidence>
<reference evidence="3" key="1">
    <citation type="journal article" date="2020" name="bioRxiv">
        <title>Whole genome comparisons of ergot fungi reveals the divergence and evolution of species within the genus Claviceps are the result of varying mechanisms driving genome evolution and host range expansion.</title>
        <authorList>
            <person name="Wyka S.A."/>
            <person name="Mondo S.J."/>
            <person name="Liu M."/>
            <person name="Dettman J."/>
            <person name="Nalam V."/>
            <person name="Broders K.D."/>
        </authorList>
    </citation>
    <scope>NUCLEOTIDE SEQUENCE</scope>
    <source>
        <strain evidence="3">CCC 489</strain>
    </source>
</reference>
<dbReference type="InterPro" id="IPR008402">
    <property type="entry name" value="APC_su15/mnd2"/>
</dbReference>
<dbReference type="GO" id="GO:0005680">
    <property type="term" value="C:anaphase-promoting complex"/>
    <property type="evidence" value="ECO:0007669"/>
    <property type="project" value="InterPro"/>
</dbReference>
<feature type="compositionally biased region" description="Polar residues" evidence="2">
    <location>
        <begin position="408"/>
        <end position="431"/>
    </location>
</feature>
<feature type="compositionally biased region" description="Acidic residues" evidence="2">
    <location>
        <begin position="220"/>
        <end position="253"/>
    </location>
</feature>
<dbReference type="Pfam" id="PF05841">
    <property type="entry name" value="Apc15p"/>
    <property type="match status" value="1"/>
</dbReference>
<feature type="coiled-coil region" evidence="1">
    <location>
        <begin position="145"/>
        <end position="172"/>
    </location>
</feature>
<feature type="region of interest" description="Disordered" evidence="2">
    <location>
        <begin position="277"/>
        <end position="431"/>
    </location>
</feature>
<keyword evidence="4" id="KW-1185">Reference proteome</keyword>
<feature type="region of interest" description="Disordered" evidence="2">
    <location>
        <begin position="201"/>
        <end position="260"/>
    </location>
</feature>
<organism evidence="3 4">
    <name type="scientific">Claviceps africana</name>
    <dbReference type="NCBI Taxonomy" id="83212"/>
    <lineage>
        <taxon>Eukaryota</taxon>
        <taxon>Fungi</taxon>
        <taxon>Dikarya</taxon>
        <taxon>Ascomycota</taxon>
        <taxon>Pezizomycotina</taxon>
        <taxon>Sordariomycetes</taxon>
        <taxon>Hypocreomycetidae</taxon>
        <taxon>Hypocreales</taxon>
        <taxon>Clavicipitaceae</taxon>
        <taxon>Claviceps</taxon>
    </lineage>
</organism>
<comment type="caution">
    <text evidence="3">The sequence shown here is derived from an EMBL/GenBank/DDBJ whole genome shotgun (WGS) entry which is preliminary data.</text>
</comment>
<evidence type="ECO:0008006" key="5">
    <source>
        <dbReference type="Google" id="ProtNLM"/>
    </source>
</evidence>
<feature type="compositionally biased region" description="Basic and acidic residues" evidence="2">
    <location>
        <begin position="309"/>
        <end position="318"/>
    </location>
</feature>
<dbReference type="AlphaFoldDB" id="A0A8K0J6A3"/>
<dbReference type="EMBL" id="SRPY01000322">
    <property type="protein sequence ID" value="KAG5925947.1"/>
    <property type="molecule type" value="Genomic_DNA"/>
</dbReference>
<feature type="region of interest" description="Disordered" evidence="2">
    <location>
        <begin position="60"/>
        <end position="107"/>
    </location>
</feature>
<dbReference type="OrthoDB" id="5320532at2759"/>
<feature type="compositionally biased region" description="Acidic residues" evidence="2">
    <location>
        <begin position="361"/>
        <end position="378"/>
    </location>
</feature>
<dbReference type="Proteomes" id="UP000811619">
    <property type="component" value="Unassembled WGS sequence"/>
</dbReference>
<accession>A0A8K0J6A3</accession>
<evidence type="ECO:0000256" key="2">
    <source>
        <dbReference type="SAM" id="MobiDB-lite"/>
    </source>
</evidence>
<feature type="compositionally biased region" description="Basic and acidic residues" evidence="2">
    <location>
        <begin position="83"/>
        <end position="95"/>
    </location>
</feature>
<proteinExistence type="predicted"/>
<dbReference type="GO" id="GO:0031145">
    <property type="term" value="P:anaphase-promoting complex-dependent catabolic process"/>
    <property type="evidence" value="ECO:0007669"/>
    <property type="project" value="InterPro"/>
</dbReference>
<feature type="compositionally biased region" description="Acidic residues" evidence="2">
    <location>
        <begin position="283"/>
        <end position="295"/>
    </location>
</feature>
<gene>
    <name evidence="3" type="ORF">E4U42_003800</name>
</gene>
<evidence type="ECO:0000313" key="4">
    <source>
        <dbReference type="Proteomes" id="UP000811619"/>
    </source>
</evidence>
<protein>
    <recommendedName>
        <fullName evidence="5">Replicase polyprotein 1a</fullName>
    </recommendedName>
</protein>
<sequence length="431" mass="48350">MAPILPQYRVPTSVLRMSVEEGFLVSEYVVAGSRCYKGAQHGLFRYIPIVRAVQEQSTPMESASLKSHSLSYTSSRSTSHSHSLHDAQHHGDSTSHGHAQAPSRSRGHILERTALARLAADEQYMHRRRIHVQNFGSSWLRPLGVPKTLHQMREEKRELEEHQEALRREQLAQEYAEAAAGGDDDAEEGLMDDVQLDGAQDLDDEIPDADTAGGLFAMDADSDDDEGEEEDEDRGVQDVDDAEDESELDDEALREERQNDLMAARMRMTDDAFREALVRGDPDGDDMYGGEEELQAENQGHMLDEEDFAHDGDDDHMNDGLVDMDANLDDDIPEAESGLYEHTDSEADLSSIQEETRHDYDYDDDDDDDDDEEQDDFDFAPRTAVPGSPQSPTLRGRRMSAGLRESMDLSNMLSQDESSIMQSSPAQRRSR</sequence>